<dbReference type="Pfam" id="PF02036">
    <property type="entry name" value="SCP2"/>
    <property type="match status" value="1"/>
</dbReference>
<reference evidence="3" key="1">
    <citation type="submission" date="2021-11" db="EMBL/GenBank/DDBJ databases">
        <authorList>
            <person name="Schell T."/>
        </authorList>
    </citation>
    <scope>NUCLEOTIDE SEQUENCE</scope>
    <source>
        <strain evidence="3">M5</strain>
    </source>
</reference>
<keyword evidence="4" id="KW-1185">Reference proteome</keyword>
<dbReference type="SMART" id="SM00244">
    <property type="entry name" value="PHB"/>
    <property type="match status" value="1"/>
</dbReference>
<dbReference type="SUPFAM" id="SSF55718">
    <property type="entry name" value="SCP-like"/>
    <property type="match status" value="1"/>
</dbReference>
<evidence type="ECO:0000313" key="3">
    <source>
        <dbReference type="EMBL" id="CAH0113791.1"/>
    </source>
</evidence>
<proteinExistence type="inferred from homology"/>
<name>A0A8J2S2W8_9CRUS</name>
<accession>A0A8J2S2W8</accession>
<dbReference type="Proteomes" id="UP000789390">
    <property type="component" value="Unassembled WGS sequence"/>
</dbReference>
<dbReference type="SUPFAM" id="SSF117892">
    <property type="entry name" value="Band 7/SPFH domain"/>
    <property type="match status" value="1"/>
</dbReference>
<comment type="similarity">
    <text evidence="1">Belongs to the band 7/mec-2 family.</text>
</comment>
<dbReference type="InterPro" id="IPR001107">
    <property type="entry name" value="Band_7"/>
</dbReference>
<evidence type="ECO:0000259" key="2">
    <source>
        <dbReference type="SMART" id="SM00244"/>
    </source>
</evidence>
<dbReference type="OrthoDB" id="2105077at2759"/>
<organism evidence="3 4">
    <name type="scientific">Daphnia galeata</name>
    <dbReference type="NCBI Taxonomy" id="27404"/>
    <lineage>
        <taxon>Eukaryota</taxon>
        <taxon>Metazoa</taxon>
        <taxon>Ecdysozoa</taxon>
        <taxon>Arthropoda</taxon>
        <taxon>Crustacea</taxon>
        <taxon>Branchiopoda</taxon>
        <taxon>Diplostraca</taxon>
        <taxon>Cladocera</taxon>
        <taxon>Anomopoda</taxon>
        <taxon>Daphniidae</taxon>
        <taxon>Daphnia</taxon>
    </lineage>
</organism>
<dbReference type="InterPro" id="IPR001972">
    <property type="entry name" value="Stomatin_HflK_fam"/>
</dbReference>
<feature type="domain" description="Band 7" evidence="2">
    <location>
        <begin position="82"/>
        <end position="246"/>
    </location>
</feature>
<dbReference type="InterPro" id="IPR003033">
    <property type="entry name" value="SCP2_sterol-bd_dom"/>
</dbReference>
<sequence length="390" mass="43410">MSILSEKSYFTYSTIPQDDRNVESGYKTAFDYKSIFSYDSPFKDKEVKTENSAGEKTTEEISVEGLSGKIISVLAMAFMFGFVLKNLSQWERIVIYRLGKLIGVKGPGNVFLIPWLDCFTKLDLRTQVICHPLKQFLTKDQAIVEAGCSVFYRISDPVRYISNVRDPELKGLKILVNAITIKRLEASDEKEFQPTRKAIIEERILKELNSITSPWGIEISSAHIENFKTLKEAQPVNAFMNVMQQMGINFGSGDGAVTGSSAPTSVSLADVGMIIQDELQPKSKNVIKLRQILNEGSGMIDNPVVICFKIGNEDVIFADFSKGRGQVYEGLYSGEVGITLSLPQALFDSLMDGASQSQFLQAYLEGQITIDGDMQTLMQLQKLLPNMHST</sequence>
<dbReference type="InterPro" id="IPR043202">
    <property type="entry name" value="Band-7_stomatin-like"/>
</dbReference>
<dbReference type="PANTHER" id="PTHR10264:SF19">
    <property type="entry name" value="AT06885P-RELATED"/>
    <property type="match status" value="1"/>
</dbReference>
<dbReference type="PRINTS" id="PR00721">
    <property type="entry name" value="STOMATIN"/>
</dbReference>
<dbReference type="GO" id="GO:0005886">
    <property type="term" value="C:plasma membrane"/>
    <property type="evidence" value="ECO:0007669"/>
    <property type="project" value="InterPro"/>
</dbReference>
<gene>
    <name evidence="3" type="ORF">DGAL_LOCUS17703</name>
</gene>
<evidence type="ECO:0000256" key="1">
    <source>
        <dbReference type="ARBA" id="ARBA00008164"/>
    </source>
</evidence>
<dbReference type="Gene3D" id="3.30.1050.10">
    <property type="entry name" value="SCP2 sterol-binding domain"/>
    <property type="match status" value="1"/>
</dbReference>
<evidence type="ECO:0000313" key="4">
    <source>
        <dbReference type="Proteomes" id="UP000789390"/>
    </source>
</evidence>
<dbReference type="Pfam" id="PF01145">
    <property type="entry name" value="Band_7"/>
    <property type="match status" value="1"/>
</dbReference>
<comment type="caution">
    <text evidence="3">The sequence shown here is derived from an EMBL/GenBank/DDBJ whole genome shotgun (WGS) entry which is preliminary data.</text>
</comment>
<protein>
    <recommendedName>
        <fullName evidence="2">Band 7 domain-containing protein</fullName>
    </recommendedName>
</protein>
<dbReference type="AlphaFoldDB" id="A0A8J2S2W8"/>
<dbReference type="EMBL" id="CAKKLH010000346">
    <property type="protein sequence ID" value="CAH0113791.1"/>
    <property type="molecule type" value="Genomic_DNA"/>
</dbReference>
<dbReference type="InterPro" id="IPR036013">
    <property type="entry name" value="Band_7/SPFH_dom_sf"/>
</dbReference>
<dbReference type="InterPro" id="IPR036527">
    <property type="entry name" value="SCP2_sterol-bd_dom_sf"/>
</dbReference>
<dbReference type="Gene3D" id="3.30.479.30">
    <property type="entry name" value="Band 7 domain"/>
    <property type="match status" value="1"/>
</dbReference>
<dbReference type="PANTHER" id="PTHR10264">
    <property type="entry name" value="BAND 7 PROTEIN-RELATED"/>
    <property type="match status" value="1"/>
</dbReference>